<evidence type="ECO:0000313" key="3">
    <source>
        <dbReference type="Proteomes" id="UP000216013"/>
    </source>
</evidence>
<evidence type="ECO:0000313" key="2">
    <source>
        <dbReference type="EMBL" id="PAD20692.1"/>
    </source>
</evidence>
<dbReference type="PROSITE" id="PS51186">
    <property type="entry name" value="GNAT"/>
    <property type="match status" value="1"/>
</dbReference>
<accession>A0A268A995</accession>
<dbReference type="EMBL" id="NPBV01000021">
    <property type="protein sequence ID" value="PAD20692.1"/>
    <property type="molecule type" value="Genomic_DNA"/>
</dbReference>
<reference evidence="2 3" key="1">
    <citation type="submission" date="2017-07" db="EMBL/GenBank/DDBJ databases">
        <title>Isolation and whole genome analysis of endospore-forming bacteria from heroin.</title>
        <authorList>
            <person name="Kalinowski J."/>
            <person name="Ahrens B."/>
            <person name="Al-Dilaimi A."/>
            <person name="Winkler A."/>
            <person name="Wibberg D."/>
            <person name="Schleenbecker U."/>
            <person name="Ruckert C."/>
            <person name="Wolfel R."/>
            <person name="Grass G."/>
        </authorList>
    </citation>
    <scope>NUCLEOTIDE SEQUENCE [LARGE SCALE GENOMIC DNA]</scope>
    <source>
        <strain evidence="2 3">7528</strain>
    </source>
</reference>
<protein>
    <recommendedName>
        <fullName evidence="1">N-acetyltransferase domain-containing protein</fullName>
    </recommendedName>
</protein>
<gene>
    <name evidence="2" type="ORF">CHH64_12350</name>
</gene>
<name>A0A268A995_9BACI</name>
<proteinExistence type="predicted"/>
<dbReference type="SUPFAM" id="SSF55729">
    <property type="entry name" value="Acyl-CoA N-acyltransferases (Nat)"/>
    <property type="match status" value="1"/>
</dbReference>
<dbReference type="InterPro" id="IPR016181">
    <property type="entry name" value="Acyl_CoA_acyltransferase"/>
</dbReference>
<evidence type="ECO:0000259" key="1">
    <source>
        <dbReference type="PROSITE" id="PS51186"/>
    </source>
</evidence>
<dbReference type="Pfam" id="PF00583">
    <property type="entry name" value="Acetyltransf_1"/>
    <property type="match status" value="1"/>
</dbReference>
<feature type="domain" description="N-acetyltransferase" evidence="1">
    <location>
        <begin position="145"/>
        <end position="269"/>
    </location>
</feature>
<sequence>MKDSKRLIRILEQAKQTVSPITCSAFFGFYLKEEGIIQKVVNHYLLQTNAEAALIDSMNKLDKGLKVTLYKGHLLSDNLYKAIEFGVSRAKKFNQVVTTEAHALEGILSSLSDKESWQDILQLVSTTHDLLVTLPLPTLPSYLPKHAEAASVFEKKEILDFVKEHFGLRWTEQVQKMLIENNGVVLIVRENSRLIGFCCYQKQNAGRVVFGPMGVRKDCRNSGYGRSLVLSALHDVNEQSFREFIISEAGPIEFYERILPLKLHTKEKG</sequence>
<dbReference type="GO" id="GO:0016747">
    <property type="term" value="F:acyltransferase activity, transferring groups other than amino-acyl groups"/>
    <property type="evidence" value="ECO:0007669"/>
    <property type="project" value="InterPro"/>
</dbReference>
<dbReference type="InterPro" id="IPR000182">
    <property type="entry name" value="GNAT_dom"/>
</dbReference>
<organism evidence="2 3">
    <name type="scientific">Terribacillus saccharophilus</name>
    <dbReference type="NCBI Taxonomy" id="361277"/>
    <lineage>
        <taxon>Bacteria</taxon>
        <taxon>Bacillati</taxon>
        <taxon>Bacillota</taxon>
        <taxon>Bacilli</taxon>
        <taxon>Bacillales</taxon>
        <taxon>Bacillaceae</taxon>
        <taxon>Terribacillus</taxon>
    </lineage>
</organism>
<dbReference type="RefSeq" id="WP_095261225.1">
    <property type="nucleotide sequence ID" value="NZ_NPBV01000021.1"/>
</dbReference>
<comment type="caution">
    <text evidence="2">The sequence shown here is derived from an EMBL/GenBank/DDBJ whole genome shotgun (WGS) entry which is preliminary data.</text>
</comment>
<dbReference type="Gene3D" id="3.40.630.30">
    <property type="match status" value="1"/>
</dbReference>
<dbReference type="Proteomes" id="UP000216013">
    <property type="component" value="Unassembled WGS sequence"/>
</dbReference>
<dbReference type="AlphaFoldDB" id="A0A268A995"/>